<sequence length="153" mass="17118">MKSANRFHQQDLSTATLTSSTLHKHAMLTSSNMLPDFTTRSLNSNAYVSHTTTTHAADVMKSANRFHQQDLSTATLTSSTLHKHAMLTSSNMLPDFTTRSLNSNAYVSHTTTTHAADVMKSANRFHPHSKISKFPELFQIRFATRKCNPKHSK</sequence>
<accession>A0A2Z7D366</accession>
<protein>
    <submittedName>
        <fullName evidence="1">Putative WRKY transcription factor 33</fullName>
    </submittedName>
</protein>
<dbReference type="EMBL" id="KQ989700">
    <property type="protein sequence ID" value="KZV53993.1"/>
    <property type="molecule type" value="Genomic_DNA"/>
</dbReference>
<reference evidence="1 2" key="1">
    <citation type="journal article" date="2015" name="Proc. Natl. Acad. Sci. U.S.A.">
        <title>The resurrection genome of Boea hygrometrica: A blueprint for survival of dehydration.</title>
        <authorList>
            <person name="Xiao L."/>
            <person name="Yang G."/>
            <person name="Zhang L."/>
            <person name="Yang X."/>
            <person name="Zhao S."/>
            <person name="Ji Z."/>
            <person name="Zhou Q."/>
            <person name="Hu M."/>
            <person name="Wang Y."/>
            <person name="Chen M."/>
            <person name="Xu Y."/>
            <person name="Jin H."/>
            <person name="Xiao X."/>
            <person name="Hu G."/>
            <person name="Bao F."/>
            <person name="Hu Y."/>
            <person name="Wan P."/>
            <person name="Li L."/>
            <person name="Deng X."/>
            <person name="Kuang T."/>
            <person name="Xiang C."/>
            <person name="Zhu J.K."/>
            <person name="Oliver M.J."/>
            <person name="He Y."/>
        </authorList>
    </citation>
    <scope>NUCLEOTIDE SEQUENCE [LARGE SCALE GENOMIC DNA]</scope>
    <source>
        <strain evidence="2">cv. XS01</strain>
    </source>
</reference>
<dbReference type="Proteomes" id="UP000250235">
    <property type="component" value="Unassembled WGS sequence"/>
</dbReference>
<proteinExistence type="predicted"/>
<dbReference type="AlphaFoldDB" id="A0A2Z7D366"/>
<evidence type="ECO:0000313" key="1">
    <source>
        <dbReference type="EMBL" id="KZV53993.1"/>
    </source>
</evidence>
<gene>
    <name evidence="1" type="ORF">F511_10125</name>
</gene>
<evidence type="ECO:0000313" key="2">
    <source>
        <dbReference type="Proteomes" id="UP000250235"/>
    </source>
</evidence>
<name>A0A2Z7D366_9LAMI</name>
<organism evidence="1 2">
    <name type="scientific">Dorcoceras hygrometricum</name>
    <dbReference type="NCBI Taxonomy" id="472368"/>
    <lineage>
        <taxon>Eukaryota</taxon>
        <taxon>Viridiplantae</taxon>
        <taxon>Streptophyta</taxon>
        <taxon>Embryophyta</taxon>
        <taxon>Tracheophyta</taxon>
        <taxon>Spermatophyta</taxon>
        <taxon>Magnoliopsida</taxon>
        <taxon>eudicotyledons</taxon>
        <taxon>Gunneridae</taxon>
        <taxon>Pentapetalae</taxon>
        <taxon>asterids</taxon>
        <taxon>lamiids</taxon>
        <taxon>Lamiales</taxon>
        <taxon>Gesneriaceae</taxon>
        <taxon>Didymocarpoideae</taxon>
        <taxon>Trichosporeae</taxon>
        <taxon>Loxocarpinae</taxon>
        <taxon>Dorcoceras</taxon>
    </lineage>
</organism>
<keyword evidence="2" id="KW-1185">Reference proteome</keyword>